<dbReference type="OrthoDB" id="9912714at2"/>
<feature type="signal peptide" evidence="1">
    <location>
        <begin position="1"/>
        <end position="17"/>
    </location>
</feature>
<name>A0A1G9H1M0_9RHOB</name>
<organism evidence="2 3">
    <name type="scientific">Aliiruegeria lutimaris</name>
    <dbReference type="NCBI Taxonomy" id="571298"/>
    <lineage>
        <taxon>Bacteria</taxon>
        <taxon>Pseudomonadati</taxon>
        <taxon>Pseudomonadota</taxon>
        <taxon>Alphaproteobacteria</taxon>
        <taxon>Rhodobacterales</taxon>
        <taxon>Roseobacteraceae</taxon>
        <taxon>Aliiruegeria</taxon>
    </lineage>
</organism>
<proteinExistence type="predicted"/>
<dbReference type="Proteomes" id="UP000199382">
    <property type="component" value="Unassembled WGS sequence"/>
</dbReference>
<evidence type="ECO:0000313" key="3">
    <source>
        <dbReference type="Proteomes" id="UP000199382"/>
    </source>
</evidence>
<protein>
    <recommendedName>
        <fullName evidence="4">Peptidase propeptide and YPEB domain-containing protein</fullName>
    </recommendedName>
</protein>
<dbReference type="PROSITE" id="PS51257">
    <property type="entry name" value="PROKAR_LIPOPROTEIN"/>
    <property type="match status" value="1"/>
</dbReference>
<evidence type="ECO:0000313" key="2">
    <source>
        <dbReference type="EMBL" id="SDL06811.1"/>
    </source>
</evidence>
<keyword evidence="1" id="KW-0732">Signal</keyword>
<reference evidence="2 3" key="1">
    <citation type="submission" date="2016-10" db="EMBL/GenBank/DDBJ databases">
        <authorList>
            <person name="de Groot N.N."/>
        </authorList>
    </citation>
    <scope>NUCLEOTIDE SEQUENCE [LARGE SCALE GENOMIC DNA]</scope>
    <source>
        <strain evidence="2 3">DSM 25294</strain>
    </source>
</reference>
<feature type="chain" id="PRO_5011730236" description="Peptidase propeptide and YPEB domain-containing protein" evidence="1">
    <location>
        <begin position="18"/>
        <end position="86"/>
    </location>
</feature>
<evidence type="ECO:0000256" key="1">
    <source>
        <dbReference type="SAM" id="SignalP"/>
    </source>
</evidence>
<dbReference type="RefSeq" id="WP_093162386.1">
    <property type="nucleotide sequence ID" value="NZ_FNEK01000066.1"/>
</dbReference>
<sequence>MPITRLALPLLTLSALTACVTVEPDPPEVASCKAAVTAQGAGATTLISSGPVIDGQMVKLREDSTGTTWDCIIDTNGTIESVDLAP</sequence>
<keyword evidence="3" id="KW-1185">Reference proteome</keyword>
<gene>
    <name evidence="2" type="ORF">SAMN04488026_106615</name>
</gene>
<accession>A0A1G9H1M0</accession>
<dbReference type="AlphaFoldDB" id="A0A1G9H1M0"/>
<dbReference type="EMBL" id="FNEK01000066">
    <property type="protein sequence ID" value="SDL06811.1"/>
    <property type="molecule type" value="Genomic_DNA"/>
</dbReference>
<evidence type="ECO:0008006" key="4">
    <source>
        <dbReference type="Google" id="ProtNLM"/>
    </source>
</evidence>